<dbReference type="PANTHER" id="PTHR43861">
    <property type="entry name" value="TRANS-ACONITATE 2-METHYLTRANSFERASE-RELATED"/>
    <property type="match status" value="1"/>
</dbReference>
<keyword evidence="1 3" id="KW-0808">Transferase</keyword>
<dbReference type="InterPro" id="IPR041698">
    <property type="entry name" value="Methyltransf_25"/>
</dbReference>
<reference evidence="3 4" key="1">
    <citation type="submission" date="2019-12" db="EMBL/GenBank/DDBJ databases">
        <title>Corynebacterium sp. nov., isolated from feces of the Anser Albifrons in China.</title>
        <authorList>
            <person name="Liu Q."/>
        </authorList>
    </citation>
    <scope>NUCLEOTIDE SEQUENCE [LARGE SCALE GENOMIC DNA]</scope>
    <source>
        <strain evidence="3 4">4H37-19</strain>
    </source>
</reference>
<evidence type="ECO:0000256" key="1">
    <source>
        <dbReference type="ARBA" id="ARBA00022679"/>
    </source>
</evidence>
<dbReference type="CDD" id="cd02440">
    <property type="entry name" value="AdoMet_MTases"/>
    <property type="match status" value="1"/>
</dbReference>
<keyword evidence="3" id="KW-0489">Methyltransferase</keyword>
<keyword evidence="4" id="KW-1185">Reference proteome</keyword>
<dbReference type="SUPFAM" id="SSF53335">
    <property type="entry name" value="S-adenosyl-L-methionine-dependent methyltransferases"/>
    <property type="match status" value="1"/>
</dbReference>
<dbReference type="KEGG" id="cpoy:GP475_05740"/>
<feature type="domain" description="Methyltransferase" evidence="2">
    <location>
        <begin position="49"/>
        <end position="140"/>
    </location>
</feature>
<sequence length="212" mass="23247">MPTWKQILEKNPQHSHTYAARWRRFAEEGRDIDGEARLIDAMVPRGAVILDAGCGTGRVGGYLAKRGHHVTGTDIDEVLLNHARHDFPEAHWVQSDLGKDPQPSGPYDLIVLAGNVVSFIAPEDRRAMFAHLREVLAPHGRCVVGYGAGRGWDFEDFLGTAKESGFIAQHLFSSWDLAPWNSNSSFLVAVLALERSDASGTENLASGFSLLS</sequence>
<dbReference type="Pfam" id="PF13649">
    <property type="entry name" value="Methyltransf_25"/>
    <property type="match status" value="1"/>
</dbReference>
<dbReference type="GO" id="GO:0032259">
    <property type="term" value="P:methylation"/>
    <property type="evidence" value="ECO:0007669"/>
    <property type="project" value="UniProtKB-KW"/>
</dbReference>
<evidence type="ECO:0000259" key="2">
    <source>
        <dbReference type="Pfam" id="PF13649"/>
    </source>
</evidence>
<gene>
    <name evidence="3" type="ORF">GP475_05740</name>
</gene>
<accession>A0A7H0SNS3</accession>
<dbReference type="InterPro" id="IPR029063">
    <property type="entry name" value="SAM-dependent_MTases_sf"/>
</dbReference>
<evidence type="ECO:0000313" key="3">
    <source>
        <dbReference type="EMBL" id="QNQ90198.1"/>
    </source>
</evidence>
<name>A0A7H0SNS3_9CORY</name>
<dbReference type="RefSeq" id="WP_187975654.1">
    <property type="nucleotide sequence ID" value="NZ_CP046884.1"/>
</dbReference>
<evidence type="ECO:0000313" key="4">
    <source>
        <dbReference type="Proteomes" id="UP000516320"/>
    </source>
</evidence>
<dbReference type="EMBL" id="CP046884">
    <property type="protein sequence ID" value="QNQ90198.1"/>
    <property type="molecule type" value="Genomic_DNA"/>
</dbReference>
<dbReference type="Gene3D" id="3.40.50.150">
    <property type="entry name" value="Vaccinia Virus protein VP39"/>
    <property type="match status" value="1"/>
</dbReference>
<dbReference type="Proteomes" id="UP000516320">
    <property type="component" value="Chromosome"/>
</dbReference>
<dbReference type="AlphaFoldDB" id="A0A7H0SNS3"/>
<proteinExistence type="predicted"/>
<organism evidence="3 4">
    <name type="scientific">Corynebacterium poyangense</name>
    <dbReference type="NCBI Taxonomy" id="2684405"/>
    <lineage>
        <taxon>Bacteria</taxon>
        <taxon>Bacillati</taxon>
        <taxon>Actinomycetota</taxon>
        <taxon>Actinomycetes</taxon>
        <taxon>Mycobacteriales</taxon>
        <taxon>Corynebacteriaceae</taxon>
        <taxon>Corynebacterium</taxon>
    </lineage>
</organism>
<dbReference type="GO" id="GO:0008168">
    <property type="term" value="F:methyltransferase activity"/>
    <property type="evidence" value="ECO:0007669"/>
    <property type="project" value="UniProtKB-KW"/>
</dbReference>
<protein>
    <submittedName>
        <fullName evidence="3">Methyltransferase domain-containing protein</fullName>
    </submittedName>
</protein>